<name>A0A365P1M9_9FLAO</name>
<keyword evidence="7" id="KW-1185">Reference proteome</keyword>
<evidence type="ECO:0000256" key="4">
    <source>
        <dbReference type="ARBA" id="ARBA00023136"/>
    </source>
</evidence>
<dbReference type="SUPFAM" id="SSF81340">
    <property type="entry name" value="Clc chloride channel"/>
    <property type="match status" value="1"/>
</dbReference>
<sequence length="396" mass="42525">MVFSYVIQWLFIAVVIGACIGTASAGFLISLDWVTNYRENHLWIIALLPIGGLLIGLLYHYYGKNVVAGNHLLFDTIQEPKAIIPFRMAPFVYLGTIVTHLLGGSAGREGTALQMAGAIADQFSKPFRLSTEERRILIIAAIAAGFGSVFGTPLAGAVFGLEVILVRKFRYNAIFPAFAAAFFADWVTRAWNAPHTHYVVSFVPEISTITLFYSIIAGIAFGLCARLFTQSMHRLTVIVAKKISFPPLRPFLGGILIAAVVLAIGTTKYIGLGIPIIESAFHQELPPYDFILKLLFTVVTLSVGFKGGEVTPLFFIGATLGNALAFALPLPIGLLSGMGFVAVFAGATKTPIACFLMAIELFGVESAVYTAIACIVAYLVSGNSSIYSNQKLGAPN</sequence>
<protein>
    <submittedName>
        <fullName evidence="6">Chloride channel protein</fullName>
    </submittedName>
</protein>
<evidence type="ECO:0000256" key="1">
    <source>
        <dbReference type="ARBA" id="ARBA00004141"/>
    </source>
</evidence>
<organism evidence="6 7">
    <name type="scientific">Flavobacterium tibetense</name>
    <dbReference type="NCBI Taxonomy" id="2233533"/>
    <lineage>
        <taxon>Bacteria</taxon>
        <taxon>Pseudomonadati</taxon>
        <taxon>Bacteroidota</taxon>
        <taxon>Flavobacteriia</taxon>
        <taxon>Flavobacteriales</taxon>
        <taxon>Flavobacteriaceae</taxon>
        <taxon>Flavobacterium</taxon>
    </lineage>
</organism>
<gene>
    <name evidence="6" type="ORF">DPN68_07930</name>
</gene>
<feature type="transmembrane region" description="Helical" evidence="5">
    <location>
        <begin position="250"/>
        <end position="270"/>
    </location>
</feature>
<evidence type="ECO:0000256" key="5">
    <source>
        <dbReference type="SAM" id="Phobius"/>
    </source>
</evidence>
<evidence type="ECO:0000313" key="7">
    <source>
        <dbReference type="Proteomes" id="UP000253319"/>
    </source>
</evidence>
<feature type="transmembrane region" description="Helical" evidence="5">
    <location>
        <begin position="42"/>
        <end position="62"/>
    </location>
</feature>
<keyword evidence="4 5" id="KW-0472">Membrane</keyword>
<dbReference type="PANTHER" id="PTHR43427:SF12">
    <property type="entry name" value="CHLORIDE TRANSPORTER"/>
    <property type="match status" value="1"/>
</dbReference>
<reference evidence="6 7" key="1">
    <citation type="submission" date="2018-06" db="EMBL/GenBank/DDBJ databases">
        <title>Flavobacterium tibetense sp. nov., isolated from a wetland YonghuCo on Tibetan Plateau.</title>
        <authorList>
            <person name="Xing P."/>
            <person name="Phurbu D."/>
            <person name="Lu H."/>
        </authorList>
    </citation>
    <scope>NUCLEOTIDE SEQUENCE [LARGE SCALE GENOMIC DNA]</scope>
    <source>
        <strain evidence="6 7">YH5</strain>
    </source>
</reference>
<keyword evidence="3 5" id="KW-1133">Transmembrane helix</keyword>
<dbReference type="OrthoDB" id="9767361at2"/>
<dbReference type="GO" id="GO:0016020">
    <property type="term" value="C:membrane"/>
    <property type="evidence" value="ECO:0007669"/>
    <property type="project" value="UniProtKB-SubCell"/>
</dbReference>
<evidence type="ECO:0000256" key="2">
    <source>
        <dbReference type="ARBA" id="ARBA00022692"/>
    </source>
</evidence>
<dbReference type="InterPro" id="IPR014743">
    <property type="entry name" value="Cl-channel_core"/>
</dbReference>
<evidence type="ECO:0000256" key="3">
    <source>
        <dbReference type="ARBA" id="ARBA00022989"/>
    </source>
</evidence>
<feature type="transmembrane region" description="Helical" evidence="5">
    <location>
        <begin position="366"/>
        <end position="387"/>
    </location>
</feature>
<feature type="transmembrane region" description="Helical" evidence="5">
    <location>
        <begin position="290"/>
        <end position="306"/>
    </location>
</feature>
<dbReference type="Pfam" id="PF00654">
    <property type="entry name" value="Voltage_CLC"/>
    <property type="match status" value="1"/>
</dbReference>
<dbReference type="PANTHER" id="PTHR43427">
    <property type="entry name" value="CHLORIDE CHANNEL PROTEIN CLC-E"/>
    <property type="match status" value="1"/>
</dbReference>
<comment type="caution">
    <text evidence="6">The sequence shown here is derived from an EMBL/GenBank/DDBJ whole genome shotgun (WGS) entry which is preliminary data.</text>
</comment>
<evidence type="ECO:0000313" key="6">
    <source>
        <dbReference type="EMBL" id="RBA28349.1"/>
    </source>
</evidence>
<dbReference type="InterPro" id="IPR001807">
    <property type="entry name" value="ClC"/>
</dbReference>
<dbReference type="CDD" id="cd03682">
    <property type="entry name" value="ClC_sycA_like"/>
    <property type="match status" value="1"/>
</dbReference>
<keyword evidence="2 5" id="KW-0812">Transmembrane</keyword>
<feature type="transmembrane region" description="Helical" evidence="5">
    <location>
        <begin position="136"/>
        <end position="161"/>
    </location>
</feature>
<dbReference type="GO" id="GO:0015108">
    <property type="term" value="F:chloride transmembrane transporter activity"/>
    <property type="evidence" value="ECO:0007669"/>
    <property type="project" value="InterPro"/>
</dbReference>
<feature type="transmembrane region" description="Helical" evidence="5">
    <location>
        <begin position="6"/>
        <end position="30"/>
    </location>
</feature>
<accession>A0A365P1M9</accession>
<dbReference type="PRINTS" id="PR00762">
    <property type="entry name" value="CLCHANNEL"/>
</dbReference>
<dbReference type="AlphaFoldDB" id="A0A365P1M9"/>
<feature type="transmembrane region" description="Helical" evidence="5">
    <location>
        <begin position="211"/>
        <end position="229"/>
    </location>
</feature>
<dbReference type="InterPro" id="IPR050368">
    <property type="entry name" value="ClC-type_chloride_channel"/>
</dbReference>
<dbReference type="Gene3D" id="1.10.3080.10">
    <property type="entry name" value="Clc chloride channel"/>
    <property type="match status" value="1"/>
</dbReference>
<dbReference type="Proteomes" id="UP000253319">
    <property type="component" value="Unassembled WGS sequence"/>
</dbReference>
<proteinExistence type="predicted"/>
<comment type="subcellular location">
    <subcellularLocation>
        <location evidence="1">Membrane</location>
        <topology evidence="1">Multi-pass membrane protein</topology>
    </subcellularLocation>
</comment>
<feature type="transmembrane region" description="Helical" evidence="5">
    <location>
        <begin position="173"/>
        <end position="191"/>
    </location>
</feature>
<dbReference type="EMBL" id="QLST01000008">
    <property type="protein sequence ID" value="RBA28349.1"/>
    <property type="molecule type" value="Genomic_DNA"/>
</dbReference>